<proteinExistence type="predicted"/>
<dbReference type="PANTHER" id="PTHR33110:SF36">
    <property type="entry name" value="OS06G0148600 PROTEIN"/>
    <property type="match status" value="1"/>
</dbReference>
<dbReference type="AlphaFoldDB" id="A0A2T8KIK2"/>
<dbReference type="PANTHER" id="PTHR33110">
    <property type="entry name" value="F-BOX/KELCH-REPEAT PROTEIN-RELATED"/>
    <property type="match status" value="1"/>
</dbReference>
<dbReference type="SUPFAM" id="SSF81383">
    <property type="entry name" value="F-box domain"/>
    <property type="match status" value="1"/>
</dbReference>
<accession>A0A2T8KIK2</accession>
<dbReference type="EMBL" id="CM008048">
    <property type="protein sequence ID" value="PVH61969.1"/>
    <property type="molecule type" value="Genomic_DNA"/>
</dbReference>
<dbReference type="Gramene" id="PVH61969">
    <property type="protein sequence ID" value="PVH61969"/>
    <property type="gene ID" value="PAHAL_3G166600"/>
</dbReference>
<protein>
    <recommendedName>
        <fullName evidence="1">KIB1-4 beta-propeller domain-containing protein</fullName>
    </recommendedName>
</protein>
<sequence length="333" mass="37063">MMAARARQSTPWSDLQPELLGLVLSRLPSLADRVRLRAVCHWWCRAARLAEPLPPPLPWVTLHDATFVSFPAGETHRVPIPDDARHCHGFVGKWLFFQDKIDGTCSLMDPFSGDVVQLPRLASFATLEEQIMRSFFKLVLPSSRRVSPDSLFAALTTCGGQSTISVGQASTAAAPASFRVPLVETLSDAAFFDGKLYAISHSNKLFVLDIDSSDQGRKPRIQSMKCVVADSINDSSRPFRDYTYWRYLVESGGRLLRIRRLARTVLGCDGVLRYRTASFDLFEADLTDSLLAHTPSPSLLLNMEPMRIMSTSYATMVVNSMIKILFTIVVCST</sequence>
<name>A0A2T8KIK2_9POAL</name>
<dbReference type="Pfam" id="PF03478">
    <property type="entry name" value="Beta-prop_KIB1-4"/>
    <property type="match status" value="1"/>
</dbReference>
<reference evidence="2" key="1">
    <citation type="submission" date="2018-04" db="EMBL/GenBank/DDBJ databases">
        <title>WGS assembly of Panicum hallii.</title>
        <authorList>
            <person name="Lovell J."/>
            <person name="Jenkins J."/>
            <person name="Lowry D."/>
            <person name="Mamidi S."/>
            <person name="Sreedasyam A."/>
            <person name="Weng X."/>
            <person name="Barry K."/>
            <person name="Bonette J."/>
            <person name="Campitelli B."/>
            <person name="Daum C."/>
            <person name="Gordon S."/>
            <person name="Gould B."/>
            <person name="Lipzen A."/>
            <person name="Macqueen A."/>
            <person name="Palacio-Mejia J."/>
            <person name="Plott C."/>
            <person name="Shakirov E."/>
            <person name="Shu S."/>
            <person name="Yoshinaga Y."/>
            <person name="Zane M."/>
            <person name="Rokhsar D."/>
            <person name="Grimwood J."/>
            <person name="Schmutz J."/>
            <person name="Juenger T."/>
        </authorList>
    </citation>
    <scope>NUCLEOTIDE SEQUENCE [LARGE SCALE GENOMIC DNA]</scope>
    <source>
        <strain evidence="2">FIL2</strain>
    </source>
</reference>
<dbReference type="Proteomes" id="UP000243499">
    <property type="component" value="Chromosome 3"/>
</dbReference>
<dbReference type="SUPFAM" id="SSF51004">
    <property type="entry name" value="C-terminal (heme d1) domain of cytochrome cd1-nitrite reductase"/>
    <property type="match status" value="1"/>
</dbReference>
<evidence type="ECO:0000313" key="2">
    <source>
        <dbReference type="EMBL" id="PVH61969.1"/>
    </source>
</evidence>
<dbReference type="InterPro" id="IPR036047">
    <property type="entry name" value="F-box-like_dom_sf"/>
</dbReference>
<dbReference type="InterPro" id="IPR005174">
    <property type="entry name" value="KIB1-4_b-propeller"/>
</dbReference>
<organism evidence="2">
    <name type="scientific">Panicum hallii</name>
    <dbReference type="NCBI Taxonomy" id="206008"/>
    <lineage>
        <taxon>Eukaryota</taxon>
        <taxon>Viridiplantae</taxon>
        <taxon>Streptophyta</taxon>
        <taxon>Embryophyta</taxon>
        <taxon>Tracheophyta</taxon>
        <taxon>Spermatophyta</taxon>
        <taxon>Magnoliopsida</taxon>
        <taxon>Liliopsida</taxon>
        <taxon>Poales</taxon>
        <taxon>Poaceae</taxon>
        <taxon>PACMAD clade</taxon>
        <taxon>Panicoideae</taxon>
        <taxon>Panicodae</taxon>
        <taxon>Paniceae</taxon>
        <taxon>Panicinae</taxon>
        <taxon>Panicum</taxon>
        <taxon>Panicum sect. Panicum</taxon>
    </lineage>
</organism>
<gene>
    <name evidence="2" type="ORF">PAHAL_3G166600</name>
</gene>
<dbReference type="InterPro" id="IPR011048">
    <property type="entry name" value="Haem_d1_sf"/>
</dbReference>
<evidence type="ECO:0000259" key="1">
    <source>
        <dbReference type="Pfam" id="PF03478"/>
    </source>
</evidence>
<feature type="domain" description="KIB1-4 beta-propeller" evidence="1">
    <location>
        <begin position="67"/>
        <end position="288"/>
    </location>
</feature>
<dbReference type="Gene3D" id="1.20.1280.50">
    <property type="match status" value="1"/>
</dbReference>